<dbReference type="OrthoDB" id="4987761at2759"/>
<gene>
    <name evidence="2" type="ORF">OnM2_105021</name>
</gene>
<protein>
    <submittedName>
        <fullName evidence="2">Uncharacterized protein</fullName>
    </submittedName>
</protein>
<feature type="transmembrane region" description="Helical" evidence="1">
    <location>
        <begin position="62"/>
        <end position="85"/>
    </location>
</feature>
<keyword evidence="1" id="KW-0812">Transmembrane</keyword>
<organism evidence="2 3">
    <name type="scientific">Erysiphe neolycopersici</name>
    <dbReference type="NCBI Taxonomy" id="212602"/>
    <lineage>
        <taxon>Eukaryota</taxon>
        <taxon>Fungi</taxon>
        <taxon>Dikarya</taxon>
        <taxon>Ascomycota</taxon>
        <taxon>Pezizomycotina</taxon>
        <taxon>Leotiomycetes</taxon>
        <taxon>Erysiphales</taxon>
        <taxon>Erysiphaceae</taxon>
        <taxon>Erysiphe</taxon>
    </lineage>
</organism>
<proteinExistence type="predicted"/>
<name>A0A420H7N1_9PEZI</name>
<reference evidence="2 3" key="1">
    <citation type="journal article" date="2018" name="BMC Genomics">
        <title>Comparative genome analyses reveal sequence features reflecting distinct modes of host-adaptation between dicot and monocot powdery mildew.</title>
        <authorList>
            <person name="Wu Y."/>
            <person name="Ma X."/>
            <person name="Pan Z."/>
            <person name="Kale S.D."/>
            <person name="Song Y."/>
            <person name="King H."/>
            <person name="Zhang Q."/>
            <person name="Presley C."/>
            <person name="Deng X."/>
            <person name="Wei C.I."/>
            <person name="Xiao S."/>
        </authorList>
    </citation>
    <scope>NUCLEOTIDE SEQUENCE [LARGE SCALE GENOMIC DNA]</scope>
    <source>
        <strain evidence="2">UMSG2</strain>
    </source>
</reference>
<feature type="transmembrane region" description="Helical" evidence="1">
    <location>
        <begin position="27"/>
        <end position="50"/>
    </location>
</feature>
<keyword evidence="1" id="KW-1133">Transmembrane helix</keyword>
<dbReference type="AlphaFoldDB" id="A0A420H7N1"/>
<accession>A0A420H7N1</accession>
<dbReference type="Proteomes" id="UP000286134">
    <property type="component" value="Unassembled WGS sequence"/>
</dbReference>
<evidence type="ECO:0000313" key="2">
    <source>
        <dbReference type="EMBL" id="RKF53439.1"/>
    </source>
</evidence>
<keyword evidence="1" id="KW-0472">Membrane</keyword>
<evidence type="ECO:0000256" key="1">
    <source>
        <dbReference type="SAM" id="Phobius"/>
    </source>
</evidence>
<evidence type="ECO:0000313" key="3">
    <source>
        <dbReference type="Proteomes" id="UP000286134"/>
    </source>
</evidence>
<keyword evidence="3" id="KW-1185">Reference proteome</keyword>
<comment type="caution">
    <text evidence="2">The sequence shown here is derived from an EMBL/GenBank/DDBJ whole genome shotgun (WGS) entry which is preliminary data.</text>
</comment>
<dbReference type="EMBL" id="MCFK01010535">
    <property type="protein sequence ID" value="RKF53439.1"/>
    <property type="molecule type" value="Genomic_DNA"/>
</dbReference>
<sequence>MGANLSSTEIVDLSEAHLSSADQLSDLYLLFFIAGSIYAIGMIFGTTQLVDHWRGPYGDRPVSALGVMFAILLSTAWPVVLFYVWCLV</sequence>